<organism evidence="2 3">
    <name type="scientific">Novipirellula caenicola</name>
    <dbReference type="NCBI Taxonomy" id="1536901"/>
    <lineage>
        <taxon>Bacteria</taxon>
        <taxon>Pseudomonadati</taxon>
        <taxon>Planctomycetota</taxon>
        <taxon>Planctomycetia</taxon>
        <taxon>Pirellulales</taxon>
        <taxon>Pirellulaceae</taxon>
        <taxon>Novipirellula</taxon>
    </lineage>
</organism>
<evidence type="ECO:0000313" key="3">
    <source>
        <dbReference type="Proteomes" id="UP001416858"/>
    </source>
</evidence>
<feature type="compositionally biased region" description="Polar residues" evidence="1">
    <location>
        <begin position="1031"/>
        <end position="1043"/>
    </location>
</feature>
<keyword evidence="3" id="KW-1185">Reference proteome</keyword>
<proteinExistence type="predicted"/>
<sequence length="1053" mass="113208">MATTVVELSGDEAKLLASLQRVIEKERDHERQLARTADAGNAAGDEIEAALKRVKDADDKALKGMLADLKRAGPEGKKLGDQLQAHFRSTGQAGQKSIESIIANLRRIDPAAADAAEAMRAEFETSQVTLKFDDSIRSIEQLGGSASKVIREMRDDLAAIELAAPNIDIYVERLRELDPVAAEVATRVRAELGNVEPDVAFDRIHAALAELGPESAELSNQITRSLATAGNDTAALDVYVERLRELDPAAAEVAARVRAELGDVEPEVAFDRIHAALAELGPESAELSNQITRSLATAGGDTAALESYLANLEKLGPAAKGVADEIRTRIAEADKQTEFNNTLAELKSLGGEASEIAKGIEADLVAADAAAADDMNEVLERLKRIDPTVEASADRIKSELADAARFSEGKFAETLETLRSMGPVGREVAAELKSHLVNAGELAERSIDDVIASLGKIDPAAEKAARAIKDKVQPEASTLDKTFEGTVQKFLAIGTAYSTFQNVLASINQYLVDQQTLLDNSLDKQRELAKAQQEAAKNLAGLSIVERDELLQRSIGEIANKAGFSGLTEITTALGAAVSRGATSEQAVDAVTQSARLERNTPDQLDETAAGAVALQRQTGLTDIRQSIALLETTGTQAAIVDPGALVESLPKAIGSSVSTVREQDAEEASRQAAALFAVITQFGNDDRGTSSATFQTDFSTRMDSFFTGLDDELVDARSKIELLDRKIAKGSATEANIRDRERLAEFVTVATEVQQKGEGTAAFDTFFGRIQTLQQNEALQRQFVGEGFGEKQFQVVLNDIFDAESDAARQLRSSYQTIRADADFFEREASQIASGTPQLSVSNFVSRSEGGQSAQLSQDIEGASLAALRDQVATTLQETRSPGFLGFVSSQVDEAWIRRGRLSGSTFAEESVDAINTLLGRRREFAQDGITTEEQPVINRLDNQIDAIIELITNNANSLVPGSITSAADYATDLGDRVRREGNAELGRYMENLANEFRNVAKKVDEQNKIAREQLDAMKGTEANTKPKPGNSSNVIRQSAINADQRAAMETQ</sequence>
<accession>A0ABP9VY69</accession>
<comment type="caution">
    <text evidence="2">The sequence shown here is derived from an EMBL/GenBank/DDBJ whole genome shotgun (WGS) entry which is preliminary data.</text>
</comment>
<gene>
    <name evidence="2" type="ORF">Rcae01_05552</name>
</gene>
<evidence type="ECO:0000313" key="2">
    <source>
        <dbReference type="EMBL" id="GAA5510046.1"/>
    </source>
</evidence>
<protein>
    <submittedName>
        <fullName evidence="2">Uncharacterized protein</fullName>
    </submittedName>
</protein>
<dbReference type="EMBL" id="BAABRO010000018">
    <property type="protein sequence ID" value="GAA5510046.1"/>
    <property type="molecule type" value="Genomic_DNA"/>
</dbReference>
<dbReference type="RefSeq" id="WP_345687635.1">
    <property type="nucleotide sequence ID" value="NZ_BAABRO010000018.1"/>
</dbReference>
<evidence type="ECO:0000256" key="1">
    <source>
        <dbReference type="SAM" id="MobiDB-lite"/>
    </source>
</evidence>
<dbReference type="Proteomes" id="UP001416858">
    <property type="component" value="Unassembled WGS sequence"/>
</dbReference>
<name>A0ABP9VY69_9BACT</name>
<reference evidence="2 3" key="1">
    <citation type="submission" date="2024-02" db="EMBL/GenBank/DDBJ databases">
        <title>Rhodopirellula caenicola NBRC 110016.</title>
        <authorList>
            <person name="Ichikawa N."/>
            <person name="Katano-Makiyama Y."/>
            <person name="Hidaka K."/>
        </authorList>
    </citation>
    <scope>NUCLEOTIDE SEQUENCE [LARGE SCALE GENOMIC DNA]</scope>
    <source>
        <strain evidence="2 3">NBRC 110016</strain>
    </source>
</reference>
<feature type="region of interest" description="Disordered" evidence="1">
    <location>
        <begin position="1017"/>
        <end position="1053"/>
    </location>
</feature>